<protein>
    <recommendedName>
        <fullName evidence="3">SWIM-type domain-containing protein</fullName>
    </recommendedName>
</protein>
<dbReference type="KEGG" id="pcea:J3359_12000"/>
<dbReference type="EMBL" id="CP071869">
    <property type="protein sequence ID" value="QTE21544.1"/>
    <property type="molecule type" value="Genomic_DNA"/>
</dbReference>
<evidence type="ECO:0000313" key="2">
    <source>
        <dbReference type="Proteomes" id="UP000663920"/>
    </source>
</evidence>
<organism evidence="1 2">
    <name type="scientific">Polaribacter cellanae</name>
    <dbReference type="NCBI Taxonomy" id="2818493"/>
    <lineage>
        <taxon>Bacteria</taxon>
        <taxon>Pseudomonadati</taxon>
        <taxon>Bacteroidota</taxon>
        <taxon>Flavobacteriia</taxon>
        <taxon>Flavobacteriales</taxon>
        <taxon>Flavobacteriaceae</taxon>
    </lineage>
</organism>
<dbReference type="Proteomes" id="UP000663920">
    <property type="component" value="Chromosome"/>
</dbReference>
<reference evidence="1 2" key="1">
    <citation type="submission" date="2021-03" db="EMBL/GenBank/DDBJ databases">
        <title>Complete genome of Polaribacter_sp.SM13.</title>
        <authorList>
            <person name="Jeong S.W."/>
            <person name="Bae J.W."/>
        </authorList>
    </citation>
    <scope>NUCLEOTIDE SEQUENCE [LARGE SCALE GENOMIC DNA]</scope>
    <source>
        <strain evidence="1 2">SM13</strain>
    </source>
</reference>
<dbReference type="AlphaFoldDB" id="A0A975CLK6"/>
<accession>A0A975CLK6</accession>
<proteinExistence type="predicted"/>
<keyword evidence="2" id="KW-1185">Reference proteome</keyword>
<evidence type="ECO:0000313" key="1">
    <source>
        <dbReference type="EMBL" id="QTE21544.1"/>
    </source>
</evidence>
<evidence type="ECO:0008006" key="3">
    <source>
        <dbReference type="Google" id="ProtNLM"/>
    </source>
</evidence>
<sequence length="42" mass="4896">MEPVCKHVVAVIFYLQEDKLALKQPNAFKTKEEKNKVRYATS</sequence>
<gene>
    <name evidence="1" type="ORF">J3359_12000</name>
</gene>
<name>A0A975CLK6_9FLAO</name>